<feature type="transmembrane region" description="Helical" evidence="8">
    <location>
        <begin position="282"/>
        <end position="303"/>
    </location>
</feature>
<comment type="similarity">
    <text evidence="3">Belongs to the major facilitator superfamily. FHS transporter (TC 2.A.1.7) family.</text>
</comment>
<dbReference type="CDD" id="cd17394">
    <property type="entry name" value="MFS_FucP_like"/>
    <property type="match status" value="1"/>
</dbReference>
<comment type="subcellular location">
    <subcellularLocation>
        <location evidence="2">Cell inner membrane</location>
        <topology evidence="2">Multi-pass membrane protein</topology>
    </subcellularLocation>
</comment>
<dbReference type="InterPro" id="IPR050375">
    <property type="entry name" value="MFS_TsgA-like"/>
</dbReference>
<evidence type="ECO:0000256" key="8">
    <source>
        <dbReference type="SAM" id="Phobius"/>
    </source>
</evidence>
<dbReference type="GO" id="GO:0055056">
    <property type="term" value="F:D-glucose transmembrane transporter activity"/>
    <property type="evidence" value="ECO:0007669"/>
    <property type="project" value="InterPro"/>
</dbReference>
<dbReference type="InterPro" id="IPR005964">
    <property type="entry name" value="Glc/Gal_transptr_bac"/>
</dbReference>
<dbReference type="Proteomes" id="UP000199150">
    <property type="component" value="Unassembled WGS sequence"/>
</dbReference>
<dbReference type="STRING" id="260084.SAMN02927928_1138"/>
<dbReference type="EMBL" id="FMTS01000001">
    <property type="protein sequence ID" value="SCW42585.1"/>
    <property type="molecule type" value="Genomic_DNA"/>
</dbReference>
<dbReference type="SUPFAM" id="SSF103473">
    <property type="entry name" value="MFS general substrate transporter"/>
    <property type="match status" value="1"/>
</dbReference>
<keyword evidence="5 8" id="KW-0812">Transmembrane</keyword>
<feature type="transmembrane region" description="Helical" evidence="8">
    <location>
        <begin position="148"/>
        <end position="171"/>
    </location>
</feature>
<comment type="function">
    <text evidence="1">Intake of glucose and galactose.</text>
</comment>
<keyword evidence="4" id="KW-1003">Cell membrane</keyword>
<evidence type="ECO:0000256" key="5">
    <source>
        <dbReference type="ARBA" id="ARBA00022692"/>
    </source>
</evidence>
<keyword evidence="6 8" id="KW-1133">Transmembrane helix</keyword>
<feature type="transmembrane region" description="Helical" evidence="8">
    <location>
        <begin position="393"/>
        <end position="416"/>
    </location>
</feature>
<dbReference type="PANTHER" id="PTHR43702:SF12">
    <property type="entry name" value="N-ACETYL GLUCOSAMINE TRANSPORTER NAGP"/>
    <property type="match status" value="1"/>
</dbReference>
<sequence>MPTSGSPSAANVPEKTPWGAVLMFCGLFAIFGFVTWLNGPLITFSKLAFSLSDVEAFLVPSVFYLSYFFLALPSAFILRKTGMKAGMALGLLLMAVGAAGFGQFASMRMFPPTLVSLFIIGAGLSLLQTASNPYISVLGPIESGAQRIALLGIFNKLAGAAAPFVIGTLILNGIGQMQAQVDAAPTTAARELLLNAFAARIHLPYLVMGAFLAVIALLVYKSPLPNISDDANPGTGKGFWAALPQMFFGFLAIFFYVGVEVMAGDAVGTYGNGFHLPIDKTIFFTSYTMVGMLIGYICGLIAIPRFVSQERYLTFSAVLGILFSIGAYLTKDYVSVAFVFALGFANAMMWPAIFPLGIRGLGKLTEFGAAFLVMGIIGGAVIPQLFAHLKDQYGFQLVFLCLMVPCYVYILIFGVIAGRKGKATAIPVDAPTDV</sequence>
<dbReference type="AlphaFoldDB" id="A0A1G4QDQ9"/>
<evidence type="ECO:0000313" key="9">
    <source>
        <dbReference type="EMBL" id="SCW42585.1"/>
    </source>
</evidence>
<evidence type="ECO:0000256" key="7">
    <source>
        <dbReference type="ARBA" id="ARBA00023136"/>
    </source>
</evidence>
<dbReference type="NCBIfam" id="TIGR01272">
    <property type="entry name" value="gluP"/>
    <property type="match status" value="1"/>
</dbReference>
<feature type="transmembrane region" description="Helical" evidence="8">
    <location>
        <begin position="57"/>
        <end position="78"/>
    </location>
</feature>
<feature type="transmembrane region" description="Helical" evidence="8">
    <location>
        <begin position="312"/>
        <end position="330"/>
    </location>
</feature>
<dbReference type="InterPro" id="IPR011701">
    <property type="entry name" value="MFS"/>
</dbReference>
<name>A0A1G4QDQ9_9CAUL</name>
<protein>
    <submittedName>
        <fullName evidence="9">Glucose/galactose transporter</fullName>
    </submittedName>
</protein>
<dbReference type="Gene3D" id="1.20.1250.20">
    <property type="entry name" value="MFS general substrate transporter like domains"/>
    <property type="match status" value="2"/>
</dbReference>
<evidence type="ECO:0000313" key="10">
    <source>
        <dbReference type="Proteomes" id="UP000199150"/>
    </source>
</evidence>
<evidence type="ECO:0000256" key="2">
    <source>
        <dbReference type="ARBA" id="ARBA00004429"/>
    </source>
</evidence>
<dbReference type="Pfam" id="PF07690">
    <property type="entry name" value="MFS_1"/>
    <property type="match status" value="1"/>
</dbReference>
<dbReference type="OrthoDB" id="9795150at2"/>
<gene>
    <name evidence="9" type="ORF">SAMN02927928_1138</name>
</gene>
<dbReference type="RefSeq" id="WP_090644694.1">
    <property type="nucleotide sequence ID" value="NZ_CBCRYE010000001.1"/>
</dbReference>
<keyword evidence="7 8" id="KW-0472">Membrane</keyword>
<dbReference type="GO" id="GO:0005886">
    <property type="term" value="C:plasma membrane"/>
    <property type="evidence" value="ECO:0007669"/>
    <property type="project" value="UniProtKB-SubCell"/>
</dbReference>
<organism evidence="9 10">
    <name type="scientific">Asticcacaulis taihuensis</name>
    <dbReference type="NCBI Taxonomy" id="260084"/>
    <lineage>
        <taxon>Bacteria</taxon>
        <taxon>Pseudomonadati</taxon>
        <taxon>Pseudomonadota</taxon>
        <taxon>Alphaproteobacteria</taxon>
        <taxon>Caulobacterales</taxon>
        <taxon>Caulobacteraceae</taxon>
        <taxon>Asticcacaulis</taxon>
    </lineage>
</organism>
<evidence type="ECO:0000256" key="6">
    <source>
        <dbReference type="ARBA" id="ARBA00022989"/>
    </source>
</evidence>
<keyword evidence="10" id="KW-1185">Reference proteome</keyword>
<evidence type="ECO:0000256" key="1">
    <source>
        <dbReference type="ARBA" id="ARBA00003321"/>
    </source>
</evidence>
<accession>A0A1G4QDQ9</accession>
<feature type="transmembrane region" description="Helical" evidence="8">
    <location>
        <begin position="201"/>
        <end position="220"/>
    </location>
</feature>
<dbReference type="PANTHER" id="PTHR43702">
    <property type="entry name" value="L-FUCOSE-PROTON SYMPORTER"/>
    <property type="match status" value="1"/>
</dbReference>
<feature type="transmembrane region" description="Helical" evidence="8">
    <location>
        <begin position="18"/>
        <end position="37"/>
    </location>
</feature>
<feature type="transmembrane region" description="Helical" evidence="8">
    <location>
        <begin position="369"/>
        <end position="387"/>
    </location>
</feature>
<dbReference type="InterPro" id="IPR036259">
    <property type="entry name" value="MFS_trans_sf"/>
</dbReference>
<proteinExistence type="inferred from homology"/>
<evidence type="ECO:0000256" key="3">
    <source>
        <dbReference type="ARBA" id="ARBA00009120"/>
    </source>
</evidence>
<reference evidence="10" key="1">
    <citation type="submission" date="2016-10" db="EMBL/GenBank/DDBJ databases">
        <authorList>
            <person name="Varghese N."/>
            <person name="Submissions S."/>
        </authorList>
    </citation>
    <scope>NUCLEOTIDE SEQUENCE [LARGE SCALE GENOMIC DNA]</scope>
    <source>
        <strain evidence="10">CGMCC 1.3431</strain>
    </source>
</reference>
<feature type="transmembrane region" description="Helical" evidence="8">
    <location>
        <begin position="336"/>
        <end position="357"/>
    </location>
</feature>
<feature type="transmembrane region" description="Helical" evidence="8">
    <location>
        <begin position="240"/>
        <end position="262"/>
    </location>
</feature>
<evidence type="ECO:0000256" key="4">
    <source>
        <dbReference type="ARBA" id="ARBA00022475"/>
    </source>
</evidence>
<feature type="transmembrane region" description="Helical" evidence="8">
    <location>
        <begin position="85"/>
        <end position="104"/>
    </location>
</feature>
<dbReference type="GO" id="GO:1904659">
    <property type="term" value="P:D-glucose transmembrane transport"/>
    <property type="evidence" value="ECO:0007669"/>
    <property type="project" value="InterPro"/>
</dbReference>
<dbReference type="GO" id="GO:0005354">
    <property type="term" value="F:galactose transmembrane transporter activity"/>
    <property type="evidence" value="ECO:0007669"/>
    <property type="project" value="InterPro"/>
</dbReference>